<evidence type="ECO:0000313" key="2">
    <source>
        <dbReference type="EMBL" id="EAZ00835.1"/>
    </source>
</evidence>
<dbReference type="Gramene" id="BGIOSGA022860-TA">
    <property type="protein sequence ID" value="BGIOSGA022860-PA"/>
    <property type="gene ID" value="BGIOSGA022860"/>
</dbReference>
<evidence type="ECO:0000256" key="1">
    <source>
        <dbReference type="SAM" id="MobiDB-lite"/>
    </source>
</evidence>
<feature type="region of interest" description="Disordered" evidence="1">
    <location>
        <begin position="42"/>
        <end position="94"/>
    </location>
</feature>
<evidence type="ECO:0000313" key="3">
    <source>
        <dbReference type="Proteomes" id="UP000007015"/>
    </source>
</evidence>
<accession>A2YCM4</accession>
<reference evidence="2 3" key="1">
    <citation type="journal article" date="2005" name="PLoS Biol.">
        <title>The genomes of Oryza sativa: a history of duplications.</title>
        <authorList>
            <person name="Yu J."/>
            <person name="Wang J."/>
            <person name="Lin W."/>
            <person name="Li S."/>
            <person name="Li H."/>
            <person name="Zhou J."/>
            <person name="Ni P."/>
            <person name="Dong W."/>
            <person name="Hu S."/>
            <person name="Zeng C."/>
            <person name="Zhang J."/>
            <person name="Zhang Y."/>
            <person name="Li R."/>
            <person name="Xu Z."/>
            <person name="Li S."/>
            <person name="Li X."/>
            <person name="Zheng H."/>
            <person name="Cong L."/>
            <person name="Lin L."/>
            <person name="Yin J."/>
            <person name="Geng J."/>
            <person name="Li G."/>
            <person name="Shi J."/>
            <person name="Liu J."/>
            <person name="Lv H."/>
            <person name="Li J."/>
            <person name="Wang J."/>
            <person name="Deng Y."/>
            <person name="Ran L."/>
            <person name="Shi X."/>
            <person name="Wang X."/>
            <person name="Wu Q."/>
            <person name="Li C."/>
            <person name="Ren X."/>
            <person name="Wang J."/>
            <person name="Wang X."/>
            <person name="Li D."/>
            <person name="Liu D."/>
            <person name="Zhang X."/>
            <person name="Ji Z."/>
            <person name="Zhao W."/>
            <person name="Sun Y."/>
            <person name="Zhang Z."/>
            <person name="Bao J."/>
            <person name="Han Y."/>
            <person name="Dong L."/>
            <person name="Ji J."/>
            <person name="Chen P."/>
            <person name="Wu S."/>
            <person name="Liu J."/>
            <person name="Xiao Y."/>
            <person name="Bu D."/>
            <person name="Tan J."/>
            <person name="Yang L."/>
            <person name="Ye C."/>
            <person name="Zhang J."/>
            <person name="Xu J."/>
            <person name="Zhou Y."/>
            <person name="Yu Y."/>
            <person name="Zhang B."/>
            <person name="Zhuang S."/>
            <person name="Wei H."/>
            <person name="Liu B."/>
            <person name="Lei M."/>
            <person name="Yu H."/>
            <person name="Li Y."/>
            <person name="Xu H."/>
            <person name="Wei S."/>
            <person name="He X."/>
            <person name="Fang L."/>
            <person name="Zhang Z."/>
            <person name="Zhang Y."/>
            <person name="Huang X."/>
            <person name="Su Z."/>
            <person name="Tong W."/>
            <person name="Li J."/>
            <person name="Tong Z."/>
            <person name="Li S."/>
            <person name="Ye J."/>
            <person name="Wang L."/>
            <person name="Fang L."/>
            <person name="Lei T."/>
            <person name="Chen C."/>
            <person name="Chen H."/>
            <person name="Xu Z."/>
            <person name="Li H."/>
            <person name="Huang H."/>
            <person name="Zhang F."/>
            <person name="Xu H."/>
            <person name="Li N."/>
            <person name="Zhao C."/>
            <person name="Li S."/>
            <person name="Dong L."/>
            <person name="Huang Y."/>
            <person name="Li L."/>
            <person name="Xi Y."/>
            <person name="Qi Q."/>
            <person name="Li W."/>
            <person name="Zhang B."/>
            <person name="Hu W."/>
            <person name="Zhang Y."/>
            <person name="Tian X."/>
            <person name="Jiao Y."/>
            <person name="Liang X."/>
            <person name="Jin J."/>
            <person name="Gao L."/>
            <person name="Zheng W."/>
            <person name="Hao B."/>
            <person name="Liu S."/>
            <person name="Wang W."/>
            <person name="Yuan L."/>
            <person name="Cao M."/>
            <person name="McDermott J."/>
            <person name="Samudrala R."/>
            <person name="Wang J."/>
            <person name="Wong G.K."/>
            <person name="Yang H."/>
        </authorList>
    </citation>
    <scope>NUCLEOTIDE SEQUENCE [LARGE SCALE GENOMIC DNA]</scope>
    <source>
        <strain evidence="3">cv. 93-11</strain>
    </source>
</reference>
<gene>
    <name evidence="2" type="ORF">OsI_22866</name>
</gene>
<name>A2YCM4_ORYSI</name>
<proteinExistence type="predicted"/>
<keyword evidence="3" id="KW-1185">Reference proteome</keyword>
<dbReference type="HOGENOM" id="CLU_1910029_0_0_1"/>
<feature type="compositionally biased region" description="Basic and acidic residues" evidence="1">
    <location>
        <begin position="110"/>
        <end position="119"/>
    </location>
</feature>
<sequence>MAQPHCEVVASRTWLATPPPTPRHWKWVGCELVVLLLNVPPNSSARLPLSMPERDAAPERRGRRESRKGEGRGHRGRRMGEGSDRHGSRRGERRGRRAALIWIWTTEEKRRGRPMEEKRKGRRRQCRGSSPGA</sequence>
<dbReference type="Proteomes" id="UP000007015">
    <property type="component" value="Chromosome 6"/>
</dbReference>
<protein>
    <submittedName>
        <fullName evidence="2">Uncharacterized protein</fullName>
    </submittedName>
</protein>
<organism evidence="2 3">
    <name type="scientific">Oryza sativa subsp. indica</name>
    <name type="common">Rice</name>
    <dbReference type="NCBI Taxonomy" id="39946"/>
    <lineage>
        <taxon>Eukaryota</taxon>
        <taxon>Viridiplantae</taxon>
        <taxon>Streptophyta</taxon>
        <taxon>Embryophyta</taxon>
        <taxon>Tracheophyta</taxon>
        <taxon>Spermatophyta</taxon>
        <taxon>Magnoliopsida</taxon>
        <taxon>Liliopsida</taxon>
        <taxon>Poales</taxon>
        <taxon>Poaceae</taxon>
        <taxon>BOP clade</taxon>
        <taxon>Oryzoideae</taxon>
        <taxon>Oryzeae</taxon>
        <taxon>Oryzinae</taxon>
        <taxon>Oryza</taxon>
        <taxon>Oryza sativa</taxon>
    </lineage>
</organism>
<dbReference type="EMBL" id="CM000131">
    <property type="protein sequence ID" value="EAZ00835.1"/>
    <property type="molecule type" value="Genomic_DNA"/>
</dbReference>
<dbReference type="OMA" id="WIWTTEE"/>
<feature type="region of interest" description="Disordered" evidence="1">
    <location>
        <begin position="110"/>
        <end position="133"/>
    </location>
</feature>
<dbReference type="AlphaFoldDB" id="A2YCM4"/>
<feature type="compositionally biased region" description="Basic and acidic residues" evidence="1">
    <location>
        <begin position="52"/>
        <end position="90"/>
    </location>
</feature>